<dbReference type="InterPro" id="IPR009091">
    <property type="entry name" value="RCC1/BLIP-II"/>
</dbReference>
<dbReference type="PANTHER" id="PTHR45982:SF1">
    <property type="entry name" value="REGULATOR OF CHROMOSOME CONDENSATION"/>
    <property type="match status" value="1"/>
</dbReference>
<proteinExistence type="predicted"/>
<dbReference type="PROSITE" id="PS50012">
    <property type="entry name" value="RCC1_3"/>
    <property type="match status" value="2"/>
</dbReference>
<protein>
    <submittedName>
        <fullName evidence="1">Regulator of chromosome condensation protein</fullName>
    </submittedName>
</protein>
<dbReference type="SUPFAM" id="SSF50985">
    <property type="entry name" value="RCC1/BLIP-II"/>
    <property type="match status" value="1"/>
</dbReference>
<sequence length="326" mass="35778">MSGFNEQGQLGIGNTISQKVPVPVQFDSKVISISCGFEYSSAVTEKGEVYVWGEFERQKNLKQVLPDKKTKSLVPIKINFTKAAKVYSFYHGLGIITSNLKIYIDSLIKPEEIDGSPLQSIVSIQKSGKMTGILSTDGKLYMRGRHTGDDQDILEEFEYQSLPELIKQISFGDTHYSALSFGGNVYMWGSDEFGRSGFEGQVVDDDLPPARKLKFSLPISQIEMGDVTSAALTEDGMLYMWGANIYGMILNETYVPDWFKPKLLPTGYPNSKYITLPTPIDVGAPVSGLALGGGYVIAVTNDGIVNYWGNPKYGPGGSFLIGIIQD</sequence>
<reference evidence="1" key="1">
    <citation type="journal article" date="2019" name="MBio">
        <title>Virus Genomes from Deep Sea Sediments Expand the Ocean Megavirome and Support Independent Origins of Viral Gigantism.</title>
        <authorList>
            <person name="Backstrom D."/>
            <person name="Yutin N."/>
            <person name="Jorgensen S.L."/>
            <person name="Dharamshi J."/>
            <person name="Homa F."/>
            <person name="Zaremba-Niedwiedzka K."/>
            <person name="Spang A."/>
            <person name="Wolf Y.I."/>
            <person name="Koonin E.V."/>
            <person name="Ettema T.J."/>
        </authorList>
    </citation>
    <scope>NUCLEOTIDE SEQUENCE</scope>
</reference>
<gene>
    <name evidence="1" type="ORF">LCPAC201_03210</name>
</gene>
<dbReference type="EMBL" id="MK500507">
    <property type="protein sequence ID" value="QBK91020.1"/>
    <property type="molecule type" value="Genomic_DNA"/>
</dbReference>
<dbReference type="Pfam" id="PF13540">
    <property type="entry name" value="RCC1_2"/>
    <property type="match status" value="2"/>
</dbReference>
<dbReference type="InterPro" id="IPR000408">
    <property type="entry name" value="Reg_chr_condens"/>
</dbReference>
<dbReference type="InterPro" id="IPR051553">
    <property type="entry name" value="Ran_GTPase-activating"/>
</dbReference>
<name>A0A481Z7F2_9VIRU</name>
<dbReference type="PANTHER" id="PTHR45982">
    <property type="entry name" value="REGULATOR OF CHROMOSOME CONDENSATION"/>
    <property type="match status" value="1"/>
</dbReference>
<evidence type="ECO:0000313" key="1">
    <source>
        <dbReference type="EMBL" id="QBK91020.1"/>
    </source>
</evidence>
<dbReference type="Gene3D" id="2.130.10.30">
    <property type="entry name" value="Regulator of chromosome condensation 1/beta-lactamase-inhibitor protein II"/>
    <property type="match status" value="2"/>
</dbReference>
<accession>A0A481Z7F2</accession>
<organism evidence="1">
    <name type="scientific">Pithovirus LCPAC201</name>
    <dbReference type="NCBI Taxonomy" id="2506591"/>
    <lineage>
        <taxon>Viruses</taxon>
        <taxon>Pithoviruses</taxon>
    </lineage>
</organism>
<dbReference type="Pfam" id="PF00415">
    <property type="entry name" value="RCC1"/>
    <property type="match status" value="1"/>
</dbReference>